<evidence type="ECO:0000256" key="1">
    <source>
        <dbReference type="SAM" id="Phobius"/>
    </source>
</evidence>
<gene>
    <name evidence="3" type="ORF">ACHIPV_30100</name>
    <name evidence="2" type="ORF">ACHIRB_23175</name>
</gene>
<dbReference type="Proteomes" id="UP001609176">
    <property type="component" value="Unassembled WGS sequence"/>
</dbReference>
<evidence type="ECO:0000313" key="5">
    <source>
        <dbReference type="Proteomes" id="UP001609219"/>
    </source>
</evidence>
<protein>
    <submittedName>
        <fullName evidence="3">Uncharacterized protein</fullName>
    </submittedName>
</protein>
<keyword evidence="1" id="KW-0472">Membrane</keyword>
<evidence type="ECO:0000313" key="4">
    <source>
        <dbReference type="Proteomes" id="UP001609176"/>
    </source>
</evidence>
<dbReference type="EMBL" id="JBIMSP010000144">
    <property type="protein sequence ID" value="MFH5246071.1"/>
    <property type="molecule type" value="Genomic_DNA"/>
</dbReference>
<proteinExistence type="predicted"/>
<dbReference type="Proteomes" id="UP001609219">
    <property type="component" value="Unassembled WGS sequence"/>
</dbReference>
<comment type="caution">
    <text evidence="3">The sequence shown here is derived from an EMBL/GenBank/DDBJ whole genome shotgun (WGS) entry which is preliminary data.</text>
</comment>
<feature type="transmembrane region" description="Helical" evidence="1">
    <location>
        <begin position="145"/>
        <end position="167"/>
    </location>
</feature>
<keyword evidence="5" id="KW-1185">Reference proteome</keyword>
<keyword evidence="1" id="KW-1133">Transmembrane helix</keyword>
<evidence type="ECO:0000313" key="2">
    <source>
        <dbReference type="EMBL" id="MFH5231447.1"/>
    </source>
</evidence>
<name>A0ABW7KY65_9NOCA</name>
<accession>A0ABW7KY65</accession>
<dbReference type="EMBL" id="JBIMSN010000108">
    <property type="protein sequence ID" value="MFH5231447.1"/>
    <property type="molecule type" value="Genomic_DNA"/>
</dbReference>
<organism evidence="3 4">
    <name type="scientific">Antrihabitans spumae</name>
    <dbReference type="NCBI Taxonomy" id="3373370"/>
    <lineage>
        <taxon>Bacteria</taxon>
        <taxon>Bacillati</taxon>
        <taxon>Actinomycetota</taxon>
        <taxon>Actinomycetes</taxon>
        <taxon>Mycobacteriales</taxon>
        <taxon>Nocardiaceae</taxon>
        <taxon>Antrihabitans</taxon>
    </lineage>
</organism>
<keyword evidence="1" id="KW-0812">Transmembrane</keyword>
<reference evidence="4 5" key="1">
    <citation type="submission" date="2024-10" db="EMBL/GenBank/DDBJ databases">
        <authorList>
            <person name="Riesco R."/>
        </authorList>
    </citation>
    <scope>NUCLEOTIDE SEQUENCE [LARGE SCALE GENOMIC DNA]</scope>
    <source>
        <strain evidence="3 4">NCIMB 15448</strain>
        <strain evidence="2 5">NCIMB 15450</strain>
    </source>
</reference>
<evidence type="ECO:0000313" key="3">
    <source>
        <dbReference type="EMBL" id="MFH5246071.1"/>
    </source>
</evidence>
<sequence length="217" mass="23076">MFFVAALAIERLLEPLSNALLPTSDKKKNAEKAAEAAGKSVVSARKGQSQLATLNAIKREFDSGAITLDTVVNEAERLPLPNLKPLLTASRAPTPDIDAVKTELTNAVTASKGVVEKDNGKANDALKTAAVEGERLRVRQLTRTTAFWVLATVIGMLAAATMKLYFLNTVGITAGARWQEILATGLILGAGTQPLHSLTTLITKKAEKKEDEPGDDS</sequence>
<dbReference type="RefSeq" id="WP_395126732.1">
    <property type="nucleotide sequence ID" value="NZ_JBIMSN010000108.1"/>
</dbReference>